<dbReference type="InterPro" id="IPR000160">
    <property type="entry name" value="GGDEF_dom"/>
</dbReference>
<feature type="non-terminal residue" evidence="4">
    <location>
        <position position="1"/>
    </location>
</feature>
<comment type="caution">
    <text evidence="4">The sequence shown here is derived from an EMBL/GenBank/DDBJ whole genome shotgun (WGS) entry which is preliminary data.</text>
</comment>
<feature type="domain" description="PAC" evidence="2">
    <location>
        <begin position="135"/>
        <end position="187"/>
    </location>
</feature>
<dbReference type="SUPFAM" id="SSF55785">
    <property type="entry name" value="PYP-like sensor domain (PAS domain)"/>
    <property type="match status" value="2"/>
</dbReference>
<name>A0ABT2L069_9BACL</name>
<dbReference type="PROSITE" id="PS50113">
    <property type="entry name" value="PAC"/>
    <property type="match status" value="2"/>
</dbReference>
<feature type="domain" description="GGDEF" evidence="3">
    <location>
        <begin position="219"/>
        <end position="350"/>
    </location>
</feature>
<dbReference type="InterPro" id="IPR035965">
    <property type="entry name" value="PAS-like_dom_sf"/>
</dbReference>
<dbReference type="SMART" id="SM00267">
    <property type="entry name" value="GGDEF"/>
    <property type="match status" value="1"/>
</dbReference>
<dbReference type="InterPro" id="IPR052155">
    <property type="entry name" value="Biofilm_reg_signaling"/>
</dbReference>
<dbReference type="PROSITE" id="PS50887">
    <property type="entry name" value="GGDEF"/>
    <property type="match status" value="1"/>
</dbReference>
<dbReference type="SUPFAM" id="SSF55073">
    <property type="entry name" value="Nucleotide cyclase"/>
    <property type="match status" value="1"/>
</dbReference>
<dbReference type="Pfam" id="PF00990">
    <property type="entry name" value="GGDEF"/>
    <property type="match status" value="1"/>
</dbReference>
<keyword evidence="5" id="KW-1185">Reference proteome</keyword>
<dbReference type="Gene3D" id="3.30.450.20">
    <property type="entry name" value="PAS domain"/>
    <property type="match status" value="2"/>
</dbReference>
<evidence type="ECO:0000259" key="1">
    <source>
        <dbReference type="PROSITE" id="PS50112"/>
    </source>
</evidence>
<dbReference type="CDD" id="cd00130">
    <property type="entry name" value="PAS"/>
    <property type="match status" value="1"/>
</dbReference>
<dbReference type="RefSeq" id="WP_260577664.1">
    <property type="nucleotide sequence ID" value="NZ_JANIEK010000049.1"/>
</dbReference>
<evidence type="ECO:0000259" key="2">
    <source>
        <dbReference type="PROSITE" id="PS50113"/>
    </source>
</evidence>
<accession>A0ABT2L069</accession>
<dbReference type="SMART" id="SM00091">
    <property type="entry name" value="PAS"/>
    <property type="match status" value="1"/>
</dbReference>
<dbReference type="InterPro" id="IPR001610">
    <property type="entry name" value="PAC"/>
</dbReference>
<protein>
    <submittedName>
        <fullName evidence="4">Diguanylate cyclase</fullName>
        <ecNumber evidence="4">2.7.7.65</ecNumber>
    </submittedName>
</protein>
<dbReference type="PANTHER" id="PTHR44757">
    <property type="entry name" value="DIGUANYLATE CYCLASE DGCP"/>
    <property type="match status" value="1"/>
</dbReference>
<dbReference type="Pfam" id="PF13426">
    <property type="entry name" value="PAS_9"/>
    <property type="match status" value="1"/>
</dbReference>
<dbReference type="InterPro" id="IPR000014">
    <property type="entry name" value="PAS"/>
</dbReference>
<evidence type="ECO:0000259" key="3">
    <source>
        <dbReference type="PROSITE" id="PS50887"/>
    </source>
</evidence>
<dbReference type="NCBIfam" id="TIGR00229">
    <property type="entry name" value="sensory_box"/>
    <property type="match status" value="1"/>
</dbReference>
<keyword evidence="4" id="KW-0808">Transferase</keyword>
<dbReference type="InterPro" id="IPR013655">
    <property type="entry name" value="PAS_fold_3"/>
</dbReference>
<gene>
    <name evidence="4" type="ORF">NQG31_11270</name>
</gene>
<dbReference type="InterPro" id="IPR043128">
    <property type="entry name" value="Rev_trsase/Diguanyl_cyclase"/>
</dbReference>
<dbReference type="GO" id="GO:0052621">
    <property type="term" value="F:diguanylate cyclase activity"/>
    <property type="evidence" value="ECO:0007669"/>
    <property type="project" value="UniProtKB-EC"/>
</dbReference>
<dbReference type="PANTHER" id="PTHR44757:SF2">
    <property type="entry name" value="BIOFILM ARCHITECTURE MAINTENANCE PROTEIN MBAA"/>
    <property type="match status" value="1"/>
</dbReference>
<keyword evidence="4" id="KW-0548">Nucleotidyltransferase</keyword>
<dbReference type="PROSITE" id="PS50112">
    <property type="entry name" value="PAS"/>
    <property type="match status" value="1"/>
</dbReference>
<dbReference type="CDD" id="cd01949">
    <property type="entry name" value="GGDEF"/>
    <property type="match status" value="1"/>
</dbReference>
<organism evidence="4 5">
    <name type="scientific">Exiguobacterium alkaliphilum</name>
    <dbReference type="NCBI Taxonomy" id="1428684"/>
    <lineage>
        <taxon>Bacteria</taxon>
        <taxon>Bacillati</taxon>
        <taxon>Bacillota</taxon>
        <taxon>Bacilli</taxon>
        <taxon>Bacillales</taxon>
        <taxon>Bacillales Family XII. Incertae Sedis</taxon>
        <taxon>Exiguobacterium</taxon>
    </lineage>
</organism>
<dbReference type="SMART" id="SM00086">
    <property type="entry name" value="PAC"/>
    <property type="match status" value="2"/>
</dbReference>
<dbReference type="Gene3D" id="3.30.70.270">
    <property type="match status" value="1"/>
</dbReference>
<evidence type="ECO:0000313" key="4">
    <source>
        <dbReference type="EMBL" id="MCT4796131.1"/>
    </source>
</evidence>
<dbReference type="InterPro" id="IPR029787">
    <property type="entry name" value="Nucleotide_cyclase"/>
</dbReference>
<dbReference type="InterPro" id="IPR000700">
    <property type="entry name" value="PAS-assoc_C"/>
</dbReference>
<dbReference type="Proteomes" id="UP001206821">
    <property type="component" value="Unassembled WGS sequence"/>
</dbReference>
<dbReference type="EMBL" id="JANIEK010000049">
    <property type="protein sequence ID" value="MCT4796131.1"/>
    <property type="molecule type" value="Genomic_DNA"/>
</dbReference>
<feature type="domain" description="PAC" evidence="2">
    <location>
        <begin position="12"/>
        <end position="62"/>
    </location>
</feature>
<reference evidence="4 5" key="1">
    <citation type="submission" date="2022-07" db="EMBL/GenBank/DDBJ databases">
        <title>Genomic and pangenome structural analysis of the polyextremophile Exiguobacterium.</title>
        <authorList>
            <person name="Shen L."/>
        </authorList>
    </citation>
    <scope>NUCLEOTIDE SEQUENCE [LARGE SCALE GENOMIC DNA]</scope>
    <source>
        <strain evidence="4 5">12_1</strain>
    </source>
</reference>
<dbReference type="NCBIfam" id="TIGR00254">
    <property type="entry name" value="GGDEF"/>
    <property type="match status" value="1"/>
</dbReference>
<feature type="domain" description="PAS" evidence="1">
    <location>
        <begin position="63"/>
        <end position="133"/>
    </location>
</feature>
<dbReference type="Pfam" id="PF08447">
    <property type="entry name" value="PAS_3"/>
    <property type="match status" value="1"/>
</dbReference>
<sequence length="351" mass="40073">RLEALRLGDPVDDTELTLVTHGGQRLHMDITSLVIDYEGTTAVLTVLRDVTEKREMEEALRQSETQYRLITENMSDLVCMLEPDGTVRYASPSHLHVLGYTPSFYEGKNTLDFIHPRDVASTRQTLQTITAASPLTLEFRHAHDDGRWIWLETKIQAIYSDAGTLLHYLTVTREIMQRKVVEKQLRHLAYHDTLTDLPNRRYFLAYLDESLSRIEEEAEALAILSLDLDRFKLINDTLGHDIGDELLRQLANRLTHVLRKQDVIARFGGDEFIVLIRYNDPIAPHRVAEKVLAALEQPWQIETHEFVTTSSIGIACCDGATTSKQLLKRADLALYEAKSNGRNGYAVYEDR</sequence>
<dbReference type="EC" id="2.7.7.65" evidence="4"/>
<evidence type="ECO:0000313" key="5">
    <source>
        <dbReference type="Proteomes" id="UP001206821"/>
    </source>
</evidence>
<proteinExistence type="predicted"/>